<gene>
    <name evidence="7" type="ordered locus">DvMF_0830</name>
</gene>
<feature type="region of interest" description="Disordered" evidence="4">
    <location>
        <begin position="155"/>
        <end position="174"/>
    </location>
</feature>
<dbReference type="AlphaFoldDB" id="B8DL83"/>
<keyword evidence="3" id="KW-0274">FAD</keyword>
<dbReference type="InterPro" id="IPR004792">
    <property type="entry name" value="BaiN-like"/>
</dbReference>
<feature type="compositionally biased region" description="Polar residues" evidence="4">
    <location>
        <begin position="158"/>
        <end position="169"/>
    </location>
</feature>
<feature type="domain" description="RsdA/BaiN/AoA(So)-like insert" evidence="6">
    <location>
        <begin position="219"/>
        <end position="363"/>
    </location>
</feature>
<dbReference type="InterPro" id="IPR057661">
    <property type="entry name" value="RsdA/BaiN/AoA(So)_Rossmann"/>
</dbReference>
<evidence type="ECO:0000259" key="6">
    <source>
        <dbReference type="Pfam" id="PF22780"/>
    </source>
</evidence>
<name>B8DL83_NITV9</name>
<dbReference type="SUPFAM" id="SSF160996">
    <property type="entry name" value="HI0933 insert domain-like"/>
    <property type="match status" value="1"/>
</dbReference>
<accession>B8DL83</accession>
<dbReference type="Gene3D" id="2.40.30.10">
    <property type="entry name" value="Translation factors"/>
    <property type="match status" value="1"/>
</dbReference>
<dbReference type="eggNOG" id="COG2081">
    <property type="taxonomic scope" value="Bacteria"/>
</dbReference>
<dbReference type="Pfam" id="PF03486">
    <property type="entry name" value="HI0933_like"/>
    <property type="match status" value="2"/>
</dbReference>
<feature type="domain" description="RsdA/BaiN/AoA(So)-like Rossmann fold-like" evidence="5">
    <location>
        <begin position="7"/>
        <end position="151"/>
    </location>
</feature>
<dbReference type="STRING" id="883.DvMF_0830"/>
<dbReference type="Gene3D" id="3.50.50.60">
    <property type="entry name" value="FAD/NAD(P)-binding domain"/>
    <property type="match status" value="1"/>
</dbReference>
<evidence type="ECO:0000256" key="3">
    <source>
        <dbReference type="ARBA" id="ARBA00022827"/>
    </source>
</evidence>
<dbReference type="HOGENOM" id="CLU_025174_2_0_7"/>
<dbReference type="Pfam" id="PF22780">
    <property type="entry name" value="HI0933_like_1st"/>
    <property type="match status" value="1"/>
</dbReference>
<protein>
    <submittedName>
        <fullName evidence="7">HI0933 family protein</fullName>
    </submittedName>
</protein>
<dbReference type="InterPro" id="IPR055178">
    <property type="entry name" value="RsdA/BaiN/AoA(So)-like_dom"/>
</dbReference>
<dbReference type="PANTHER" id="PTHR42887">
    <property type="entry name" value="OS12G0638800 PROTEIN"/>
    <property type="match status" value="1"/>
</dbReference>
<dbReference type="Gene3D" id="1.10.8.260">
    <property type="entry name" value="HI0933 insert domain-like"/>
    <property type="match status" value="1"/>
</dbReference>
<dbReference type="PANTHER" id="PTHR42887:SF2">
    <property type="entry name" value="OS12G0638800 PROTEIN"/>
    <property type="match status" value="1"/>
</dbReference>
<dbReference type="SUPFAM" id="SSF51905">
    <property type="entry name" value="FAD/NAD(P)-binding domain"/>
    <property type="match status" value="1"/>
</dbReference>
<evidence type="ECO:0000256" key="4">
    <source>
        <dbReference type="SAM" id="MobiDB-lite"/>
    </source>
</evidence>
<reference evidence="7" key="1">
    <citation type="submission" date="2008-10" db="EMBL/GenBank/DDBJ databases">
        <title>Complete sequence of Desulfovibrio vulgaris str. 'Miyazaki F'.</title>
        <authorList>
            <person name="Lucas S."/>
            <person name="Copeland A."/>
            <person name="Lapidus A."/>
            <person name="Glavina del Rio T."/>
            <person name="Dalin E."/>
            <person name="Tice H."/>
            <person name="Bruce D."/>
            <person name="Goodwin L."/>
            <person name="Pitluck S."/>
            <person name="Sims D."/>
            <person name="Brettin T."/>
            <person name="Detter J.C."/>
            <person name="Han C."/>
            <person name="Larimer F."/>
            <person name="Land M."/>
            <person name="Hauser L."/>
            <person name="Kyrpides N."/>
            <person name="Mikhailova N."/>
            <person name="Hazen T.C."/>
            <person name="Richardson P."/>
        </authorList>
    </citation>
    <scope>NUCLEOTIDE SEQUENCE</scope>
    <source>
        <strain evidence="7">Miyazaki F</strain>
    </source>
</reference>
<keyword evidence="2" id="KW-0285">Flavoprotein</keyword>
<dbReference type="InterPro" id="IPR036188">
    <property type="entry name" value="FAD/NAD-bd_sf"/>
</dbReference>
<proteinExistence type="predicted"/>
<dbReference type="NCBIfam" id="TIGR00275">
    <property type="entry name" value="aminoacetone oxidase family FAD-binding enzyme"/>
    <property type="match status" value="1"/>
</dbReference>
<feature type="domain" description="RsdA/BaiN/AoA(So)-like Rossmann fold-like" evidence="5">
    <location>
        <begin position="178"/>
        <end position="417"/>
    </location>
</feature>
<evidence type="ECO:0000256" key="2">
    <source>
        <dbReference type="ARBA" id="ARBA00022630"/>
    </source>
</evidence>
<sequence>MTRTDTDVLILGAGASGLFCAMTAAARGRRVTLVDHARATGRKVRIAGGGKCNFTNLEMHARHYVGGNPHFPKSALARFTPWDMVSLVSEQAIAWEEREHGQLFCLRSADDVADLLEQRCRASDCRFLLGQRVEGVEHDGEAFVVTITPAQAAAAEGSTDSHAQVGTSKRSTDAPGKVTRLRAASLVVATGSTAWPQIGATDIGHRIARQFGHKVAPSRPVLVPLVMAPQWPLHGLAGIALPARVTTAGTAFTLPLLFTHRGISGPAALQASCYWQPGQPVEIDFLPGENLDERLRAPEHGKLLVRTLLGRLLPDRLAERLVGSDLAGRKIAELSKAARAALHQAVHAHTAVPTGTEGMRKAEAAAGGVRVDQISSRSMESALRPGLFFTGEVLDVTGQLGGYNLHWAWASGKAAGEVA</sequence>
<dbReference type="InterPro" id="IPR023166">
    <property type="entry name" value="BaiN-like_dom_sf"/>
</dbReference>
<comment type="cofactor">
    <cofactor evidence="1">
        <name>FAD</name>
        <dbReference type="ChEBI" id="CHEBI:57692"/>
    </cofactor>
</comment>
<dbReference type="EMBL" id="CP001197">
    <property type="protein sequence ID" value="ACL07786.1"/>
    <property type="molecule type" value="Genomic_DNA"/>
</dbReference>
<dbReference type="KEGG" id="dvm:DvMF_0830"/>
<organism evidence="7">
    <name type="scientific">Nitratidesulfovibrio vulgaris (strain DSM 19637 / Miyazaki F)</name>
    <name type="common">Desulfovibrio vulgaris</name>
    <dbReference type="NCBI Taxonomy" id="883"/>
    <lineage>
        <taxon>Bacteria</taxon>
        <taxon>Pseudomonadati</taxon>
        <taxon>Thermodesulfobacteriota</taxon>
        <taxon>Desulfovibrionia</taxon>
        <taxon>Desulfovibrionales</taxon>
        <taxon>Desulfovibrionaceae</taxon>
        <taxon>Nitratidesulfovibrio</taxon>
    </lineage>
</organism>
<evidence type="ECO:0000259" key="5">
    <source>
        <dbReference type="Pfam" id="PF03486"/>
    </source>
</evidence>
<evidence type="ECO:0000313" key="7">
    <source>
        <dbReference type="EMBL" id="ACL07786.1"/>
    </source>
</evidence>
<evidence type="ECO:0000256" key="1">
    <source>
        <dbReference type="ARBA" id="ARBA00001974"/>
    </source>
</evidence>